<dbReference type="Gene3D" id="3.40.1390.30">
    <property type="entry name" value="NIF3 (NGG1p interacting factor 3)-like"/>
    <property type="match status" value="1"/>
</dbReference>
<evidence type="ECO:0000256" key="2">
    <source>
        <dbReference type="PIRSR" id="PIRSR602678-1"/>
    </source>
</evidence>
<feature type="binding site" evidence="2">
    <location>
        <position position="104"/>
    </location>
    <ligand>
        <name>a divalent metal cation</name>
        <dbReference type="ChEBI" id="CHEBI:60240"/>
        <label>1</label>
    </ligand>
</feature>
<feature type="binding site" evidence="2">
    <location>
        <position position="103"/>
    </location>
    <ligand>
        <name>a divalent metal cation</name>
        <dbReference type="ChEBI" id="CHEBI:60240"/>
        <label>1</label>
    </ligand>
</feature>
<dbReference type="Pfam" id="PF01784">
    <property type="entry name" value="DUF34_NIF3"/>
    <property type="match status" value="1"/>
</dbReference>
<evidence type="ECO:0000256" key="1">
    <source>
        <dbReference type="ARBA" id="ARBA00006964"/>
    </source>
</evidence>
<name>A0A2H0W7G1_9BACT</name>
<comment type="similarity">
    <text evidence="1">Belongs to the GTP cyclohydrolase I type 2/NIF3 family.</text>
</comment>
<evidence type="ECO:0000313" key="4">
    <source>
        <dbReference type="Proteomes" id="UP000231382"/>
    </source>
</evidence>
<feature type="binding site" evidence="2">
    <location>
        <position position="288"/>
    </location>
    <ligand>
        <name>a divalent metal cation</name>
        <dbReference type="ChEBI" id="CHEBI:60240"/>
        <label>1</label>
    </ligand>
</feature>
<dbReference type="InterPro" id="IPR002678">
    <property type="entry name" value="DUF34/NIF3"/>
</dbReference>
<organism evidence="3 4">
    <name type="scientific">Candidatus Berkelbacteria bacterium CG10_big_fil_rev_8_21_14_0_10_43_13</name>
    <dbReference type="NCBI Taxonomy" id="1974514"/>
    <lineage>
        <taxon>Bacteria</taxon>
        <taxon>Candidatus Berkelbacteria</taxon>
    </lineage>
</organism>
<sequence>MNIEQIFNLAIQTGIDNDPRGRANVTKILKKRKADFAELSKKKQADFDQEKLSNPYSDSGIHFGDLKKEVRRVMVGIDIDSAEVLLANELSKSGKNIDLIIAHHPIGKSLTNLHEVMDIQTDVLERAGVPENIAEKVLEDRLRQVSQGVSGANHYQSIDVAKLLGIPIINIHTPSDNCVWKFVDEFLASPRAGGKIEKVGDIIDALKEIPEYAEGAKRNAGPVIFAGSERSRAGKIVVSGMTGGTSGSEKIYERMSHYGIGTEIAMHIREKDLEEANKHYLNIVIAGHMASDSLGLNIILDKLEKAGIEIVPCSGFIRHSRN</sequence>
<keyword evidence="2" id="KW-0479">Metal-binding</keyword>
<dbReference type="EMBL" id="PEZW01000007">
    <property type="protein sequence ID" value="PIS07954.1"/>
    <property type="molecule type" value="Genomic_DNA"/>
</dbReference>
<evidence type="ECO:0000313" key="3">
    <source>
        <dbReference type="EMBL" id="PIS07954.1"/>
    </source>
</evidence>
<dbReference type="InterPro" id="IPR036069">
    <property type="entry name" value="DUF34/NIF3_sf"/>
</dbReference>
<dbReference type="Proteomes" id="UP000231382">
    <property type="component" value="Unassembled WGS sequence"/>
</dbReference>
<protein>
    <submittedName>
        <fullName evidence="3">NGG1p interacting factor NIF3</fullName>
    </submittedName>
</protein>
<dbReference type="AlphaFoldDB" id="A0A2H0W7G1"/>
<comment type="caution">
    <text evidence="3">The sequence shown here is derived from an EMBL/GenBank/DDBJ whole genome shotgun (WGS) entry which is preliminary data.</text>
</comment>
<proteinExistence type="inferred from homology"/>
<dbReference type="GO" id="GO:0046872">
    <property type="term" value="F:metal ion binding"/>
    <property type="evidence" value="ECO:0007669"/>
    <property type="project" value="UniProtKB-KW"/>
</dbReference>
<reference evidence="4" key="1">
    <citation type="submission" date="2017-09" db="EMBL/GenBank/DDBJ databases">
        <title>Depth-based differentiation of microbial function through sediment-hosted aquifers and enrichment of novel symbionts in the deep terrestrial subsurface.</title>
        <authorList>
            <person name="Probst A.J."/>
            <person name="Ladd B."/>
            <person name="Jarett J.K."/>
            <person name="Geller-Mcgrath D.E."/>
            <person name="Sieber C.M.K."/>
            <person name="Emerson J.B."/>
            <person name="Anantharaman K."/>
            <person name="Thomas B.C."/>
            <person name="Malmstrom R."/>
            <person name="Stieglmeier M."/>
            <person name="Klingl A."/>
            <person name="Woyke T."/>
            <person name="Ryan C.M."/>
            <person name="Banfield J.F."/>
        </authorList>
    </citation>
    <scope>NUCLEOTIDE SEQUENCE [LARGE SCALE GENOMIC DNA]</scope>
</reference>
<gene>
    <name evidence="3" type="ORF">COT78_00930</name>
</gene>
<dbReference type="SUPFAM" id="SSF102705">
    <property type="entry name" value="NIF3 (NGG1p interacting factor 3)-like"/>
    <property type="match status" value="1"/>
</dbReference>
<accession>A0A2H0W7G1</accession>